<organism evidence="9 10">
    <name type="scientific">Streptomyces pharetrae CZA14</name>
    <dbReference type="NCBI Taxonomy" id="1144883"/>
    <lineage>
        <taxon>Bacteria</taxon>
        <taxon>Bacillati</taxon>
        <taxon>Actinomycetota</taxon>
        <taxon>Actinomycetes</taxon>
        <taxon>Kitasatosporales</taxon>
        <taxon>Streptomycetaceae</taxon>
        <taxon>Streptomyces</taxon>
    </lineage>
</organism>
<accession>A0ABX3YIX4</accession>
<dbReference type="RefSeq" id="WP_086169710.1">
    <property type="nucleotide sequence ID" value="NZ_MRYD01000062.1"/>
</dbReference>
<dbReference type="PANTHER" id="PTHR46696:SF5">
    <property type="entry name" value="CYTOCHROME P450 BJ-1"/>
    <property type="match status" value="1"/>
</dbReference>
<keyword evidence="5" id="KW-0560">Oxidoreductase</keyword>
<dbReference type="Pfam" id="PF00067">
    <property type="entry name" value="p450"/>
    <property type="match status" value="1"/>
</dbReference>
<keyword evidence="6" id="KW-0408">Iron</keyword>
<keyword evidence="4" id="KW-0479">Metal-binding</keyword>
<protein>
    <submittedName>
        <fullName evidence="9">Cytochrome</fullName>
    </submittedName>
</protein>
<dbReference type="EMBL" id="MRYD01000062">
    <property type="protein sequence ID" value="OSZ59799.1"/>
    <property type="molecule type" value="Genomic_DNA"/>
</dbReference>
<evidence type="ECO:0000256" key="1">
    <source>
        <dbReference type="ARBA" id="ARBA00001971"/>
    </source>
</evidence>
<keyword evidence="3" id="KW-0349">Heme</keyword>
<evidence type="ECO:0000256" key="4">
    <source>
        <dbReference type="ARBA" id="ARBA00022723"/>
    </source>
</evidence>
<evidence type="ECO:0000256" key="2">
    <source>
        <dbReference type="ARBA" id="ARBA00010617"/>
    </source>
</evidence>
<comment type="similarity">
    <text evidence="2">Belongs to the cytochrome P450 family.</text>
</comment>
<evidence type="ECO:0000256" key="6">
    <source>
        <dbReference type="ARBA" id="ARBA00023004"/>
    </source>
</evidence>
<dbReference type="InterPro" id="IPR002397">
    <property type="entry name" value="Cyt_P450_B"/>
</dbReference>
<reference evidence="9 10" key="1">
    <citation type="submission" date="2016-12" db="EMBL/GenBank/DDBJ databases">
        <title>Genome Mining:The Detection of Biosynthetic Gene Clusters to Aid in the Expression of Curamycin A produced by Streptomyces sp. strain CZA14.</title>
        <authorList>
            <person name="Durrell K.A."/>
            <person name="Kirby B.M."/>
            <person name="Khan W."/>
            <person name="Mthethwa T."/>
            <person name="Le Roes-Hill M."/>
        </authorList>
    </citation>
    <scope>NUCLEOTIDE SEQUENCE [LARGE SCALE GENOMIC DNA]</scope>
    <source>
        <strain evidence="9 10">CZA14</strain>
    </source>
</reference>
<name>A0ABX3YIX4_9ACTN</name>
<feature type="non-terminal residue" evidence="9">
    <location>
        <position position="397"/>
    </location>
</feature>
<dbReference type="SUPFAM" id="SSF48264">
    <property type="entry name" value="Cytochrome P450"/>
    <property type="match status" value="1"/>
</dbReference>
<dbReference type="PRINTS" id="PR00359">
    <property type="entry name" value="BP450"/>
</dbReference>
<comment type="cofactor">
    <cofactor evidence="1">
        <name>heme</name>
        <dbReference type="ChEBI" id="CHEBI:30413"/>
    </cofactor>
</comment>
<evidence type="ECO:0000256" key="5">
    <source>
        <dbReference type="ARBA" id="ARBA00023002"/>
    </source>
</evidence>
<dbReference type="InterPro" id="IPR036396">
    <property type="entry name" value="Cyt_P450_sf"/>
</dbReference>
<evidence type="ECO:0000313" key="9">
    <source>
        <dbReference type="EMBL" id="OSZ59799.1"/>
    </source>
</evidence>
<feature type="region of interest" description="Disordered" evidence="8">
    <location>
        <begin position="1"/>
        <end position="37"/>
    </location>
</feature>
<proteinExistence type="inferred from homology"/>
<gene>
    <name evidence="9" type="ORF">OQI_14140</name>
</gene>
<dbReference type="PANTHER" id="PTHR46696">
    <property type="entry name" value="P450, PUTATIVE (EUROFUNG)-RELATED"/>
    <property type="match status" value="1"/>
</dbReference>
<dbReference type="InterPro" id="IPR001128">
    <property type="entry name" value="Cyt_P450"/>
</dbReference>
<evidence type="ECO:0000256" key="3">
    <source>
        <dbReference type="ARBA" id="ARBA00022617"/>
    </source>
</evidence>
<keyword evidence="10" id="KW-1185">Reference proteome</keyword>
<dbReference type="Proteomes" id="UP000194266">
    <property type="component" value="Unassembled WGS sequence"/>
</dbReference>
<evidence type="ECO:0000313" key="10">
    <source>
        <dbReference type="Proteomes" id="UP000194266"/>
    </source>
</evidence>
<evidence type="ECO:0000256" key="7">
    <source>
        <dbReference type="ARBA" id="ARBA00023033"/>
    </source>
</evidence>
<evidence type="ECO:0000256" key="8">
    <source>
        <dbReference type="SAM" id="MobiDB-lite"/>
    </source>
</evidence>
<keyword evidence="7" id="KW-0503">Monooxygenase</keyword>
<dbReference type="Gene3D" id="1.10.630.10">
    <property type="entry name" value="Cytochrome P450"/>
    <property type="match status" value="1"/>
</dbReference>
<comment type="caution">
    <text evidence="9">The sequence shown here is derived from an EMBL/GenBank/DDBJ whole genome shotgun (WGS) entry which is preliminary data.</text>
</comment>
<sequence length="397" mass="43712">MTTSTVPAVTVADIPHLDAPPAHTPRQDRSAGGLPQVTLPSGHTAVHLTRYRDVHKVLTDPTFARARTNVEDGPSFLPTTMPPELLLNLDTPDHARMRGFVTADYSAAGVERLRPTVEAVIGERFAALRSEDRPDLFRTVLDPFPVTVNSHFLGFPPDDIAYFRPYSRTVQMAPADDVPLLLDHFWKVYHYVTDLVTGARPVSSDGLIARFVAGRDRAEPPLSDKELVGLLLGSVLGADQNVLSFLTKGVYALLCAPRLWQRLADDPGIAPQLVEELLRLIPLGTISTFPRVATRDLETSGGLVREGDIVYADAFAANRDPEAFPDPEVIDPDRQGKRHLQLGYGMHHCMGAALTRLEATTLLTRLAQEFPTLSWDADPRTLPWDHGTLLRRPTSLP</sequence>